<dbReference type="Proteomes" id="UP000291562">
    <property type="component" value="Chromosome"/>
</dbReference>
<dbReference type="EMBL" id="CP035704">
    <property type="protein sequence ID" value="QBB71278.1"/>
    <property type="molecule type" value="Genomic_DNA"/>
</dbReference>
<gene>
    <name evidence="1" type="ORF">ELE36_13445</name>
</gene>
<evidence type="ECO:0008006" key="3">
    <source>
        <dbReference type="Google" id="ProtNLM"/>
    </source>
</evidence>
<reference evidence="1 2" key="1">
    <citation type="submission" date="2019-01" db="EMBL/GenBank/DDBJ databases">
        <title>Pseudolysobacter antarctica gen. nov., sp. nov., isolated from Fildes Peninsula, Antarctica.</title>
        <authorList>
            <person name="Wei Z."/>
            <person name="Peng F."/>
        </authorList>
    </citation>
    <scope>NUCLEOTIDE SEQUENCE [LARGE SCALE GENOMIC DNA]</scope>
    <source>
        <strain evidence="1 2">AQ6-296</strain>
    </source>
</reference>
<protein>
    <recommendedName>
        <fullName evidence="3">DUF4878 domain-containing protein</fullName>
    </recommendedName>
</protein>
<dbReference type="RefSeq" id="WP_129834124.1">
    <property type="nucleotide sequence ID" value="NZ_CP035704.1"/>
</dbReference>
<evidence type="ECO:0000313" key="1">
    <source>
        <dbReference type="EMBL" id="QBB71278.1"/>
    </source>
</evidence>
<keyword evidence="2" id="KW-1185">Reference proteome</keyword>
<dbReference type="AlphaFoldDB" id="A0A411HLB4"/>
<organism evidence="1 2">
    <name type="scientific">Pseudolysobacter antarcticus</name>
    <dbReference type="NCBI Taxonomy" id="2511995"/>
    <lineage>
        <taxon>Bacteria</taxon>
        <taxon>Pseudomonadati</taxon>
        <taxon>Pseudomonadota</taxon>
        <taxon>Gammaproteobacteria</taxon>
        <taxon>Lysobacterales</taxon>
        <taxon>Rhodanobacteraceae</taxon>
        <taxon>Pseudolysobacter</taxon>
    </lineage>
</organism>
<proteinExistence type="predicted"/>
<sequence length="123" mass="13063">MVGRVVAGVIACVLLGLLPACHIRGGEPSSRDLRSALNTQIDRENGAGGLVLDTGNAGSFTRLKFTVVLHDVTKRSCATAGSDRMWRCEVTLSITTPPLDEAAKDVDQSVLLFDGPDGWKVVQ</sequence>
<evidence type="ECO:0000313" key="2">
    <source>
        <dbReference type="Proteomes" id="UP000291562"/>
    </source>
</evidence>
<dbReference type="KEGG" id="xbc:ELE36_13445"/>
<accession>A0A411HLB4</accession>
<name>A0A411HLB4_9GAMM</name>